<proteinExistence type="inferred from homology"/>
<feature type="compositionally biased region" description="Acidic residues" evidence="6">
    <location>
        <begin position="744"/>
        <end position="760"/>
    </location>
</feature>
<dbReference type="InterPro" id="IPR019340">
    <property type="entry name" value="Histone_AcTrfase_su3"/>
</dbReference>
<reference evidence="8" key="1">
    <citation type="submission" date="2016-04" db="EMBL/GenBank/DDBJ databases">
        <title>Comparative genomics of biotechnologically important yeasts.</title>
        <authorList>
            <consortium name="DOE Joint Genome Institute"/>
            <person name="Riley R."/>
            <person name="Haridas S."/>
            <person name="Wolfe K.H."/>
            <person name="Lopes M.R."/>
            <person name="Hittinger C.T."/>
            <person name="Goker M."/>
            <person name="Salamov A."/>
            <person name="Wisecaver J."/>
            <person name="Long T.M."/>
            <person name="Aerts A.L."/>
            <person name="Barry K."/>
            <person name="Choi C."/>
            <person name="Clum A."/>
            <person name="Coughlan A.Y."/>
            <person name="Deshpande S."/>
            <person name="Douglass A.P."/>
            <person name="Hanson S.J."/>
            <person name="Klenk H.-P."/>
            <person name="Labutti K."/>
            <person name="Lapidus A."/>
            <person name="Lindquist E."/>
            <person name="Lipzen A."/>
            <person name="Meier-Kolthoff J.P."/>
            <person name="Ohm R.A."/>
            <person name="Otillar R.P."/>
            <person name="Pangilinan J."/>
            <person name="Peng Y."/>
            <person name="Rokas A."/>
            <person name="Rosa C.A."/>
            <person name="Scheuner C."/>
            <person name="Sibirny A.A."/>
            <person name="Slot J.C."/>
            <person name="Stielow J.B."/>
            <person name="Sun H."/>
            <person name="Kurtzman C.P."/>
            <person name="Blackwell M."/>
            <person name="Grigoriev I.V."/>
            <person name="Jeffries T.W."/>
        </authorList>
    </citation>
    <scope>NUCLEOTIDE SEQUENCE [LARGE SCALE GENOMIC DNA]</scope>
    <source>
        <strain evidence="8">NRRL YB-2248</strain>
    </source>
</reference>
<evidence type="ECO:0000256" key="2">
    <source>
        <dbReference type="ARBA" id="ARBA00005330"/>
    </source>
</evidence>
<name>A0A1E4T265_9ASCO</name>
<keyword evidence="8" id="KW-1185">Reference proteome</keyword>
<dbReference type="GO" id="GO:0000124">
    <property type="term" value="C:SAGA complex"/>
    <property type="evidence" value="ECO:0007669"/>
    <property type="project" value="TreeGrafter"/>
</dbReference>
<accession>A0A1E4T265</accession>
<keyword evidence="5" id="KW-0539">Nucleus</keyword>
<dbReference type="OrthoDB" id="1232at2759"/>
<dbReference type="STRING" id="983967.A0A1E4T265"/>
<feature type="compositionally biased region" description="Basic and acidic residues" evidence="6">
    <location>
        <begin position="175"/>
        <end position="184"/>
    </location>
</feature>
<dbReference type="PANTHER" id="PTHR13556">
    <property type="entry name" value="TRANSCRIPTIONAL ADAPTER 3-RELATED"/>
    <property type="match status" value="1"/>
</dbReference>
<dbReference type="AlphaFoldDB" id="A0A1E4T265"/>
<evidence type="ECO:0000256" key="5">
    <source>
        <dbReference type="ARBA" id="ARBA00023242"/>
    </source>
</evidence>
<evidence type="ECO:0000313" key="7">
    <source>
        <dbReference type="EMBL" id="ODV85843.1"/>
    </source>
</evidence>
<feature type="compositionally biased region" description="Basic residues" evidence="6">
    <location>
        <begin position="9"/>
        <end position="21"/>
    </location>
</feature>
<comment type="similarity">
    <text evidence="2">Belongs to the NGG1 family.</text>
</comment>
<feature type="region of interest" description="Disordered" evidence="6">
    <location>
        <begin position="112"/>
        <end position="298"/>
    </location>
</feature>
<evidence type="ECO:0000313" key="8">
    <source>
        <dbReference type="Proteomes" id="UP000094801"/>
    </source>
</evidence>
<feature type="compositionally biased region" description="Basic and acidic residues" evidence="6">
    <location>
        <begin position="286"/>
        <end position="297"/>
    </location>
</feature>
<keyword evidence="4" id="KW-0804">Transcription</keyword>
<dbReference type="Pfam" id="PF10198">
    <property type="entry name" value="Ada3"/>
    <property type="match status" value="1"/>
</dbReference>
<evidence type="ECO:0000256" key="1">
    <source>
        <dbReference type="ARBA" id="ARBA00004123"/>
    </source>
</evidence>
<dbReference type="Proteomes" id="UP000094801">
    <property type="component" value="Unassembled WGS sequence"/>
</dbReference>
<evidence type="ECO:0000256" key="6">
    <source>
        <dbReference type="SAM" id="MobiDB-lite"/>
    </source>
</evidence>
<evidence type="ECO:0000256" key="4">
    <source>
        <dbReference type="ARBA" id="ARBA00023163"/>
    </source>
</evidence>
<dbReference type="GO" id="GO:0003713">
    <property type="term" value="F:transcription coactivator activity"/>
    <property type="evidence" value="ECO:0007669"/>
    <property type="project" value="TreeGrafter"/>
</dbReference>
<comment type="subcellular location">
    <subcellularLocation>
        <location evidence="1">Nucleus</location>
    </subcellularLocation>
</comment>
<protein>
    <submittedName>
        <fullName evidence="7">Uncharacterized protein</fullName>
    </submittedName>
</protein>
<dbReference type="GO" id="GO:0006357">
    <property type="term" value="P:regulation of transcription by RNA polymerase II"/>
    <property type="evidence" value="ECO:0007669"/>
    <property type="project" value="TreeGrafter"/>
</dbReference>
<feature type="compositionally biased region" description="Polar residues" evidence="6">
    <location>
        <begin position="114"/>
        <end position="126"/>
    </location>
</feature>
<sequence length="782" mass="87796">MPPRASANRNRKGKNPPKKKNNNFQQHALQSDLSSNPSDTLQTIINDLDLSYDSSLGTLQGDAMFSRPLDYKLLAVKKLLEKLISEVEKGIKVDSDLLIKIDSDLKLVGKQQLDDNTSSQSGSTVSGLKDDSLAGLNSSTKDRKRVRDESDDDDIDTNRKSNAQTSTGAANHDTISARKDKTINIDDDEDDNFTGGGEGDDTNGAGDDDHDDDDDDDDEYGTVRPPKTKRRRIIIKTNGERKEITPDFERLNGGKNDTKIKIEHPSKRALDSDDDGEGGSDIEIQSVKRENNGKGTDRFVPSVYEGKEDITFPIEEILKPVEEALNLYDDELNKKTAKSDHEYLKRKYAVEVYPEHDLKDLLPGEIPMTDFSTAKPVTNQIAFTSFQAYTDPFFRNFNDEDLKLLKTKCILSSNLPKDYNEKVTPYEIPKLGALYSDVWYEDDIKSGLIKPDQGTPNFSAKEQMVLNMKNLVEPKGSSSDITNDVLETEYISCGPLTSRLLSALIKDETEDGSGANVGGNSVDLTDDDVVEGTTIAAESSSSSSALADQQGWKSSFINTDYKTLDERLKRELKYIGVFMNVEQTLNDPNFNQDWMESKEDDEISNELRKLQQELKKVQACNIKRKKKLVPLVEEQIAWQEYLSILEDLDKQVEQHYRRRINVTPKKSKKRGPGAHHHHANNKTSNGGDKDDSQHLVTSSSFKSLLEKRSKWITKIGPLFKSQLEMRRMPKESIFKDLNLSENMNDGDEDQEDQEDQEDVDVLGNNNNENGGAPQSENLGDIE</sequence>
<feature type="region of interest" description="Disordered" evidence="6">
    <location>
        <begin position="657"/>
        <end position="694"/>
    </location>
</feature>
<feature type="region of interest" description="Disordered" evidence="6">
    <location>
        <begin position="734"/>
        <end position="782"/>
    </location>
</feature>
<dbReference type="EMBL" id="KV453851">
    <property type="protein sequence ID" value="ODV85843.1"/>
    <property type="molecule type" value="Genomic_DNA"/>
</dbReference>
<feature type="compositionally biased region" description="Polar residues" evidence="6">
    <location>
        <begin position="763"/>
        <end position="782"/>
    </location>
</feature>
<dbReference type="PANTHER" id="PTHR13556:SF2">
    <property type="entry name" value="TRANSCRIPTIONAL ADAPTER 3"/>
    <property type="match status" value="1"/>
</dbReference>
<feature type="compositionally biased region" description="Acidic residues" evidence="6">
    <location>
        <begin position="185"/>
        <end position="220"/>
    </location>
</feature>
<evidence type="ECO:0000256" key="3">
    <source>
        <dbReference type="ARBA" id="ARBA00023015"/>
    </source>
</evidence>
<feature type="region of interest" description="Disordered" evidence="6">
    <location>
        <begin position="1"/>
        <end position="23"/>
    </location>
</feature>
<gene>
    <name evidence="7" type="ORF">CANARDRAFT_27925</name>
</gene>
<dbReference type="GO" id="GO:0005634">
    <property type="term" value="C:nucleus"/>
    <property type="evidence" value="ECO:0007669"/>
    <property type="project" value="UniProtKB-SubCell"/>
</dbReference>
<feature type="compositionally biased region" description="Basic residues" evidence="6">
    <location>
        <begin position="657"/>
        <end position="680"/>
    </location>
</feature>
<feature type="compositionally biased region" description="Basic and acidic residues" evidence="6">
    <location>
        <begin position="238"/>
        <end position="271"/>
    </location>
</feature>
<keyword evidence="3" id="KW-0805">Transcription regulation</keyword>
<organism evidence="7 8">
    <name type="scientific">[Candida] arabinofermentans NRRL YB-2248</name>
    <dbReference type="NCBI Taxonomy" id="983967"/>
    <lineage>
        <taxon>Eukaryota</taxon>
        <taxon>Fungi</taxon>
        <taxon>Dikarya</taxon>
        <taxon>Ascomycota</taxon>
        <taxon>Saccharomycotina</taxon>
        <taxon>Pichiomycetes</taxon>
        <taxon>Pichiales</taxon>
        <taxon>Pichiaceae</taxon>
        <taxon>Ogataea</taxon>
        <taxon>Ogataea/Candida clade</taxon>
    </lineage>
</organism>
<feature type="compositionally biased region" description="Polar residues" evidence="6">
    <location>
        <begin position="160"/>
        <end position="169"/>
    </location>
</feature>